<evidence type="ECO:0000313" key="1">
    <source>
        <dbReference type="EMBL" id="SVE12781.1"/>
    </source>
</evidence>
<dbReference type="EMBL" id="UINC01195970">
    <property type="protein sequence ID" value="SVE12781.1"/>
    <property type="molecule type" value="Genomic_DNA"/>
</dbReference>
<reference evidence="1" key="1">
    <citation type="submission" date="2018-05" db="EMBL/GenBank/DDBJ databases">
        <authorList>
            <person name="Lanie J.A."/>
            <person name="Ng W.-L."/>
            <person name="Kazmierczak K.M."/>
            <person name="Andrzejewski T.M."/>
            <person name="Davidsen T.M."/>
            <person name="Wayne K.J."/>
            <person name="Tettelin H."/>
            <person name="Glass J.I."/>
            <person name="Rusch D."/>
            <person name="Podicherti R."/>
            <person name="Tsui H.-C.T."/>
            <person name="Winkler M.E."/>
        </authorList>
    </citation>
    <scope>NUCLEOTIDE SEQUENCE</scope>
</reference>
<accession>A0A383AYS7</accession>
<dbReference type="PROSITE" id="PS51257">
    <property type="entry name" value="PROKAR_LIPOPROTEIN"/>
    <property type="match status" value="1"/>
</dbReference>
<dbReference type="SUPFAM" id="SSF51294">
    <property type="entry name" value="Hedgehog/intein (Hint) domain"/>
    <property type="match status" value="1"/>
</dbReference>
<dbReference type="AlphaFoldDB" id="A0A383AYS7"/>
<feature type="non-terminal residue" evidence="1">
    <location>
        <position position="53"/>
    </location>
</feature>
<gene>
    <name evidence="1" type="ORF">METZ01_LOCUS465635</name>
</gene>
<sequence>MRGQKHLAIAALWSLLCQSAWGFAGGGCFLPGTPVMLADGREVPIEGITTGTK</sequence>
<dbReference type="InterPro" id="IPR036844">
    <property type="entry name" value="Hint_dom_sf"/>
</dbReference>
<dbReference type="Gene3D" id="2.170.16.10">
    <property type="entry name" value="Hedgehog/Intein (Hint) domain"/>
    <property type="match status" value="1"/>
</dbReference>
<organism evidence="1">
    <name type="scientific">marine metagenome</name>
    <dbReference type="NCBI Taxonomy" id="408172"/>
    <lineage>
        <taxon>unclassified sequences</taxon>
        <taxon>metagenomes</taxon>
        <taxon>ecological metagenomes</taxon>
    </lineage>
</organism>
<protein>
    <submittedName>
        <fullName evidence="1">Uncharacterized protein</fullName>
    </submittedName>
</protein>
<name>A0A383AYS7_9ZZZZ</name>
<proteinExistence type="predicted"/>